<dbReference type="GO" id="GO:0000064">
    <property type="term" value="F:L-ornithine transmembrane transporter activity"/>
    <property type="evidence" value="ECO:0007669"/>
    <property type="project" value="TreeGrafter"/>
</dbReference>
<dbReference type="HOGENOM" id="CLU_015166_16_3_1"/>
<evidence type="ECO:0000256" key="4">
    <source>
        <dbReference type="ARBA" id="ARBA00022692"/>
    </source>
</evidence>
<protein>
    <recommendedName>
        <fullName evidence="13">Mitochondrial ornithine transporter 1</fullName>
    </recommendedName>
</protein>
<keyword evidence="4 9" id="KW-0812">Transmembrane</keyword>
<evidence type="ECO:0000256" key="8">
    <source>
        <dbReference type="ARBA" id="ARBA00023136"/>
    </source>
</evidence>
<keyword evidence="5" id="KW-0677">Repeat</keyword>
<evidence type="ECO:0000313" key="12">
    <source>
        <dbReference type="Proteomes" id="UP000007875"/>
    </source>
</evidence>
<dbReference type="OMA" id="PIDCFRQ"/>
<feature type="repeat" description="Solcar" evidence="9">
    <location>
        <begin position="103"/>
        <end position="205"/>
    </location>
</feature>
<reference evidence="11" key="3">
    <citation type="submission" date="2025-09" db="UniProtKB">
        <authorList>
            <consortium name="Ensembl"/>
        </authorList>
    </citation>
    <scope>IDENTIFICATION</scope>
</reference>
<accession>H2ZNT8</accession>
<dbReference type="InParanoid" id="H2ZNT8"/>
<name>H2ZNT8_CIOSA</name>
<evidence type="ECO:0000256" key="1">
    <source>
        <dbReference type="ARBA" id="ARBA00004225"/>
    </source>
</evidence>
<evidence type="ECO:0000256" key="10">
    <source>
        <dbReference type="RuleBase" id="RU000488"/>
    </source>
</evidence>
<dbReference type="Pfam" id="PF00153">
    <property type="entry name" value="Mito_carr"/>
    <property type="match status" value="3"/>
</dbReference>
<dbReference type="AlphaFoldDB" id="H2ZNT8"/>
<dbReference type="Gene3D" id="1.50.40.10">
    <property type="entry name" value="Mitochondrial carrier domain"/>
    <property type="match status" value="2"/>
</dbReference>
<evidence type="ECO:0000256" key="6">
    <source>
        <dbReference type="ARBA" id="ARBA00022989"/>
    </source>
</evidence>
<dbReference type="PROSITE" id="PS50920">
    <property type="entry name" value="SOLCAR"/>
    <property type="match status" value="3"/>
</dbReference>
<reference evidence="12" key="1">
    <citation type="submission" date="2003-08" db="EMBL/GenBank/DDBJ databases">
        <authorList>
            <person name="Birren B."/>
            <person name="Nusbaum C."/>
            <person name="Abebe A."/>
            <person name="Abouelleil A."/>
            <person name="Adekoya E."/>
            <person name="Ait-zahra M."/>
            <person name="Allen N."/>
            <person name="Allen T."/>
            <person name="An P."/>
            <person name="Anderson M."/>
            <person name="Anderson S."/>
            <person name="Arachchi H."/>
            <person name="Armbruster J."/>
            <person name="Bachantsang P."/>
            <person name="Baldwin J."/>
            <person name="Barry A."/>
            <person name="Bayul T."/>
            <person name="Blitshsteyn B."/>
            <person name="Bloom T."/>
            <person name="Blye J."/>
            <person name="Boguslavskiy L."/>
            <person name="Borowsky M."/>
            <person name="Boukhgalter B."/>
            <person name="Brunache A."/>
            <person name="Butler J."/>
            <person name="Calixte N."/>
            <person name="Calvo S."/>
            <person name="Camarata J."/>
            <person name="Campo K."/>
            <person name="Chang J."/>
            <person name="Cheshatsang Y."/>
            <person name="Citroen M."/>
            <person name="Collymore A."/>
            <person name="Considine T."/>
            <person name="Cook A."/>
            <person name="Cooke P."/>
            <person name="Corum B."/>
            <person name="Cuomo C."/>
            <person name="David R."/>
            <person name="Dawoe T."/>
            <person name="Degray S."/>
            <person name="Dodge S."/>
            <person name="Dooley K."/>
            <person name="Dorje P."/>
            <person name="Dorjee K."/>
            <person name="Dorris L."/>
            <person name="Duffey N."/>
            <person name="Dupes A."/>
            <person name="Elkins T."/>
            <person name="Engels R."/>
            <person name="Erickson J."/>
            <person name="Farina A."/>
            <person name="Faro S."/>
            <person name="Ferreira P."/>
            <person name="Fischer H."/>
            <person name="Fitzgerald M."/>
            <person name="Foley K."/>
            <person name="Gage D."/>
            <person name="Galagan J."/>
            <person name="Gearin G."/>
            <person name="Gnerre S."/>
            <person name="Gnirke A."/>
            <person name="Goyette A."/>
            <person name="Graham J."/>
            <person name="Grandbois E."/>
            <person name="Gyaltsen K."/>
            <person name="Hafez N."/>
            <person name="Hagopian D."/>
            <person name="Hagos B."/>
            <person name="Hall J."/>
            <person name="Hatcher B."/>
            <person name="Heller A."/>
            <person name="Higgins H."/>
            <person name="Honan T."/>
            <person name="Horn A."/>
            <person name="Houde N."/>
            <person name="Hughes L."/>
            <person name="Hulme W."/>
            <person name="Husby E."/>
            <person name="Iliev I."/>
            <person name="Jaffe D."/>
            <person name="Jones C."/>
            <person name="Kamal M."/>
            <person name="Kamat A."/>
            <person name="Kamvysselis M."/>
            <person name="Karlsson E."/>
            <person name="Kells C."/>
            <person name="Kieu A."/>
            <person name="Kisner P."/>
            <person name="Kodira C."/>
            <person name="Kulbokas E."/>
            <person name="Labutti K."/>
            <person name="Lama D."/>
            <person name="Landers T."/>
            <person name="Leger J."/>
            <person name="Levine S."/>
            <person name="Lewis D."/>
            <person name="Lewis T."/>
            <person name="Lindblad-toh K."/>
            <person name="Liu X."/>
            <person name="Lokyitsang T."/>
            <person name="Lokyitsang Y."/>
            <person name="Lucien O."/>
            <person name="Lui A."/>
            <person name="Ma L.J."/>
            <person name="Mabbitt R."/>
            <person name="Macdonald J."/>
            <person name="Maclean C."/>
            <person name="Major J."/>
            <person name="Manning J."/>
            <person name="Marabella R."/>
            <person name="Maru K."/>
            <person name="Matthews C."/>
            <person name="Mauceli E."/>
            <person name="Mccarthy M."/>
            <person name="Mcdonough S."/>
            <person name="Mcghee T."/>
            <person name="Meldrim J."/>
            <person name="Meneus L."/>
            <person name="Mesirov J."/>
            <person name="Mihalev A."/>
            <person name="Mihova T."/>
            <person name="Mikkelsen T."/>
            <person name="Mlenga V."/>
            <person name="Moru K."/>
            <person name="Mozes J."/>
            <person name="Mulrain L."/>
            <person name="Munson G."/>
            <person name="Naylor J."/>
            <person name="Newes C."/>
            <person name="Nguyen C."/>
            <person name="Nguyen N."/>
            <person name="Nguyen T."/>
            <person name="Nicol R."/>
            <person name="Nielsen C."/>
            <person name="Nizzari M."/>
            <person name="Norbu C."/>
            <person name="Norbu N."/>
            <person name="O'donnell P."/>
            <person name="Okoawo O."/>
            <person name="O'leary S."/>
            <person name="Omotosho B."/>
            <person name="O'neill K."/>
            <person name="Osman S."/>
            <person name="Parker S."/>
            <person name="Perrin D."/>
            <person name="Phunkhang P."/>
            <person name="Piqani B."/>
            <person name="Purcell S."/>
            <person name="Rachupka T."/>
            <person name="Ramasamy U."/>
            <person name="Rameau R."/>
            <person name="Ray V."/>
            <person name="Raymond C."/>
            <person name="Retta R."/>
            <person name="Richardson S."/>
            <person name="Rise C."/>
            <person name="Rodriguez J."/>
            <person name="Rogers J."/>
            <person name="Rogov P."/>
            <person name="Rutman M."/>
            <person name="Schupbach R."/>
            <person name="Seaman C."/>
            <person name="Settipalli S."/>
            <person name="Sharpe T."/>
            <person name="Sheridan J."/>
            <person name="Sherpa N."/>
            <person name="Shi J."/>
            <person name="Smirnov S."/>
            <person name="Smith C."/>
            <person name="Sougnez C."/>
            <person name="Spencer B."/>
            <person name="Stalker J."/>
            <person name="Stange-thomann N."/>
            <person name="Stavropoulos S."/>
            <person name="Stetson K."/>
            <person name="Stone C."/>
            <person name="Stone S."/>
            <person name="Stubbs M."/>
            <person name="Talamas J."/>
            <person name="Tchuinga P."/>
            <person name="Tenzing P."/>
            <person name="Tesfaye S."/>
            <person name="Theodore J."/>
            <person name="Thoulutsang Y."/>
            <person name="Topham K."/>
            <person name="Towey S."/>
            <person name="Tsamla T."/>
            <person name="Tsomo N."/>
            <person name="Vallee D."/>
            <person name="Vassiliev H."/>
            <person name="Venkataraman V."/>
            <person name="Vinson J."/>
            <person name="Vo A."/>
            <person name="Wade C."/>
            <person name="Wang S."/>
            <person name="Wangchuk T."/>
            <person name="Wangdi T."/>
            <person name="Whittaker C."/>
            <person name="Wilkinson J."/>
            <person name="Wu Y."/>
            <person name="Wyman D."/>
            <person name="Yadav S."/>
            <person name="Yang S."/>
            <person name="Yang X."/>
            <person name="Yeager S."/>
            <person name="Yee E."/>
            <person name="Young G."/>
            <person name="Zainoun J."/>
            <person name="Zembeck L."/>
            <person name="Zimmer A."/>
            <person name="Zody M."/>
            <person name="Lander E."/>
        </authorList>
    </citation>
    <scope>NUCLEOTIDE SEQUENCE [LARGE SCALE GENOMIC DNA]</scope>
</reference>
<evidence type="ECO:0000256" key="2">
    <source>
        <dbReference type="ARBA" id="ARBA00006375"/>
    </source>
</evidence>
<dbReference type="Ensembl" id="ENSCSAVT00000019462.1">
    <property type="protein sequence ID" value="ENSCSAVP00000019254.1"/>
    <property type="gene ID" value="ENSCSAVG00000011305.1"/>
</dbReference>
<dbReference type="SUPFAM" id="SSF103506">
    <property type="entry name" value="Mitochondrial carrier"/>
    <property type="match status" value="1"/>
</dbReference>
<evidence type="ECO:0000256" key="9">
    <source>
        <dbReference type="PROSITE-ProRule" id="PRU00282"/>
    </source>
</evidence>
<keyword evidence="3 10" id="KW-0813">Transport</keyword>
<keyword evidence="8 9" id="KW-0472">Membrane</keyword>
<keyword evidence="7" id="KW-0496">Mitochondrion</keyword>
<dbReference type="FunCoup" id="H2ZNT8">
    <property type="interactions" value="15"/>
</dbReference>
<dbReference type="eggNOG" id="KOG0763">
    <property type="taxonomic scope" value="Eukaryota"/>
</dbReference>
<proteinExistence type="inferred from homology"/>
<dbReference type="InterPro" id="IPR050567">
    <property type="entry name" value="Mitochondrial_Carrier"/>
</dbReference>
<dbReference type="InterPro" id="IPR023395">
    <property type="entry name" value="MCP_dom_sf"/>
</dbReference>
<keyword evidence="12" id="KW-1185">Reference proteome</keyword>
<feature type="repeat" description="Solcar" evidence="9">
    <location>
        <begin position="216"/>
        <end position="302"/>
    </location>
</feature>
<evidence type="ECO:0000256" key="3">
    <source>
        <dbReference type="ARBA" id="ARBA00022448"/>
    </source>
</evidence>
<reference evidence="11" key="2">
    <citation type="submission" date="2025-08" db="UniProtKB">
        <authorList>
            <consortium name="Ensembl"/>
        </authorList>
    </citation>
    <scope>IDENTIFICATION</scope>
</reference>
<dbReference type="GeneTree" id="ENSGT00940000168956"/>
<feature type="repeat" description="Solcar" evidence="9">
    <location>
        <begin position="7"/>
        <end position="91"/>
    </location>
</feature>
<dbReference type="InterPro" id="IPR018108">
    <property type="entry name" value="MCP_transmembrane"/>
</dbReference>
<comment type="subcellular location">
    <subcellularLocation>
        <location evidence="1">Mitochondrion membrane</location>
        <topology evidence="1">Multi-pass membrane protein</topology>
    </subcellularLocation>
</comment>
<evidence type="ECO:0000313" key="11">
    <source>
        <dbReference type="Ensembl" id="ENSCSAVP00000019254.1"/>
    </source>
</evidence>
<evidence type="ECO:0000256" key="5">
    <source>
        <dbReference type="ARBA" id="ARBA00022737"/>
    </source>
</evidence>
<dbReference type="GO" id="GO:0031966">
    <property type="term" value="C:mitochondrial membrane"/>
    <property type="evidence" value="ECO:0007669"/>
    <property type="project" value="UniProtKB-SubCell"/>
</dbReference>
<dbReference type="GO" id="GO:1990575">
    <property type="term" value="P:mitochondrial L-ornithine transmembrane transport"/>
    <property type="evidence" value="ECO:0007669"/>
    <property type="project" value="TreeGrafter"/>
</dbReference>
<dbReference type="PANTHER" id="PTHR45624:SF12">
    <property type="entry name" value="MITOCHONDRIAL ORNITHINE TRANSPORTER 1"/>
    <property type="match status" value="1"/>
</dbReference>
<evidence type="ECO:0000256" key="7">
    <source>
        <dbReference type="ARBA" id="ARBA00023128"/>
    </source>
</evidence>
<dbReference type="FunFam" id="1.50.40.10:FF:000146">
    <property type="entry name" value="Uncharacterized protein, isoform B"/>
    <property type="match status" value="1"/>
</dbReference>
<dbReference type="PANTHER" id="PTHR45624">
    <property type="entry name" value="MITOCHONDRIAL BASIC AMINO ACIDS TRANSPORTER-RELATED"/>
    <property type="match status" value="1"/>
</dbReference>
<evidence type="ECO:0008006" key="13">
    <source>
        <dbReference type="Google" id="ProtNLM"/>
    </source>
</evidence>
<organism evidence="11 12">
    <name type="scientific">Ciona savignyi</name>
    <name type="common">Pacific transparent sea squirt</name>
    <dbReference type="NCBI Taxonomy" id="51511"/>
    <lineage>
        <taxon>Eukaryota</taxon>
        <taxon>Metazoa</taxon>
        <taxon>Chordata</taxon>
        <taxon>Tunicata</taxon>
        <taxon>Ascidiacea</taxon>
        <taxon>Phlebobranchia</taxon>
        <taxon>Cionidae</taxon>
        <taxon>Ciona</taxon>
    </lineage>
</organism>
<keyword evidence="6" id="KW-1133">Transmembrane helix</keyword>
<dbReference type="Proteomes" id="UP000007875">
    <property type="component" value="Unassembled WGS sequence"/>
</dbReference>
<comment type="similarity">
    <text evidence="2 10">Belongs to the mitochondrial carrier (TC 2.A.29) family.</text>
</comment>
<sequence length="310" mass="33752">YKMNATKELITNFVAGSAGGTACVYCGQPLDTIKVKLQTFPSLYKNAFDCFRSTLKTEGIYGLYKGSVPALVCNVSENAVLFVALGYMKSLVGSIRHKRPDDLSNLENASAGSLASIFSAMVVCPTELIKCRMQAMTELQLNWHKKVGVKIFSGTKDVCGPWGVLRSMIKTNGILSPFEGLTSTWVREMPGYFLFFYGYEFTRGALASKGQSKDDIEAWKTVIAGGTAGLFLWVAIFPIDVIKSRIQVLSAAGTQYGFTRTLKVVVQTEGLGALYNGLLPMIVRTYPANGALFLAYEWARKGFGGAIGLE</sequence>